<sequence length="101" mass="11657">MRLARAHDCRAAAPRTYLDDAELDRARRVGHTVWSQLKPIVLNHPATLFVLIHFSLRHSDRDVVRFFREQEGLGVPLDNVVLWATEESHLPEQHTSSRPAR</sequence>
<accession>A0A917WXX5</accession>
<keyword evidence="2" id="KW-1185">Reference proteome</keyword>
<proteinExistence type="predicted"/>
<reference evidence="1" key="1">
    <citation type="journal article" date="2014" name="Int. J. Syst. Evol. Microbiol.">
        <title>Complete genome sequence of Corynebacterium casei LMG S-19264T (=DSM 44701T), isolated from a smear-ripened cheese.</title>
        <authorList>
            <consortium name="US DOE Joint Genome Institute (JGI-PGF)"/>
            <person name="Walter F."/>
            <person name="Albersmeier A."/>
            <person name="Kalinowski J."/>
            <person name="Ruckert C."/>
        </authorList>
    </citation>
    <scope>NUCLEOTIDE SEQUENCE</scope>
    <source>
        <strain evidence="1">JCM 19831</strain>
    </source>
</reference>
<comment type="caution">
    <text evidence="1">The sequence shown here is derived from an EMBL/GenBank/DDBJ whole genome shotgun (WGS) entry which is preliminary data.</text>
</comment>
<dbReference type="EMBL" id="BMPI01000023">
    <property type="protein sequence ID" value="GGM40416.1"/>
    <property type="molecule type" value="Genomic_DNA"/>
</dbReference>
<organism evidence="1 2">
    <name type="scientific">Dactylosporangium sucinum</name>
    <dbReference type="NCBI Taxonomy" id="1424081"/>
    <lineage>
        <taxon>Bacteria</taxon>
        <taxon>Bacillati</taxon>
        <taxon>Actinomycetota</taxon>
        <taxon>Actinomycetes</taxon>
        <taxon>Micromonosporales</taxon>
        <taxon>Micromonosporaceae</taxon>
        <taxon>Dactylosporangium</taxon>
    </lineage>
</organism>
<reference evidence="1" key="2">
    <citation type="submission" date="2020-09" db="EMBL/GenBank/DDBJ databases">
        <authorList>
            <person name="Sun Q."/>
            <person name="Ohkuma M."/>
        </authorList>
    </citation>
    <scope>NUCLEOTIDE SEQUENCE</scope>
    <source>
        <strain evidence="1">JCM 19831</strain>
    </source>
</reference>
<name>A0A917WXX5_9ACTN</name>
<dbReference type="RefSeq" id="WP_190252092.1">
    <property type="nucleotide sequence ID" value="NZ_BMPI01000023.1"/>
</dbReference>
<dbReference type="Proteomes" id="UP000642070">
    <property type="component" value="Unassembled WGS sequence"/>
</dbReference>
<protein>
    <submittedName>
        <fullName evidence="1">Uncharacterized protein</fullName>
    </submittedName>
</protein>
<gene>
    <name evidence="1" type="ORF">GCM10007977_047280</name>
</gene>
<evidence type="ECO:0000313" key="2">
    <source>
        <dbReference type="Proteomes" id="UP000642070"/>
    </source>
</evidence>
<dbReference type="AlphaFoldDB" id="A0A917WXX5"/>
<evidence type="ECO:0000313" key="1">
    <source>
        <dbReference type="EMBL" id="GGM40416.1"/>
    </source>
</evidence>